<dbReference type="PANTHER" id="PTHR13090">
    <property type="entry name" value="ARGININE-HYDROXYLASE NDUFAF5, MITOCHONDRIAL"/>
    <property type="match status" value="1"/>
</dbReference>
<dbReference type="Proteomes" id="UP000193560">
    <property type="component" value="Unassembled WGS sequence"/>
</dbReference>
<protein>
    <submittedName>
        <fullName evidence="3">S-adenosyl-L-methionine-dependent methyltransferase</fullName>
    </submittedName>
</protein>
<comment type="caution">
    <text evidence="3">The sequence shown here is derived from an EMBL/GenBank/DDBJ whole genome shotgun (WGS) entry which is preliminary data.</text>
</comment>
<reference evidence="3 4" key="1">
    <citation type="submission" date="2016-07" db="EMBL/GenBank/DDBJ databases">
        <title>Pervasive Adenine N6-methylation of Active Genes in Fungi.</title>
        <authorList>
            <consortium name="DOE Joint Genome Institute"/>
            <person name="Mondo S.J."/>
            <person name="Dannebaum R.O."/>
            <person name="Kuo R.C."/>
            <person name="Labutti K."/>
            <person name="Haridas S."/>
            <person name="Kuo A."/>
            <person name="Salamov A."/>
            <person name="Ahrendt S.R."/>
            <person name="Lipzen A."/>
            <person name="Sullivan W."/>
            <person name="Andreopoulos W.B."/>
            <person name="Clum A."/>
            <person name="Lindquist E."/>
            <person name="Daum C."/>
            <person name="Ramamoorthy G.K."/>
            <person name="Gryganskyi A."/>
            <person name="Culley D."/>
            <person name="Magnuson J.K."/>
            <person name="James T.Y."/>
            <person name="O'Malley M.A."/>
            <person name="Stajich J.E."/>
            <person name="Spatafora J.W."/>
            <person name="Visel A."/>
            <person name="Grigoriev I.V."/>
        </authorList>
    </citation>
    <scope>NUCLEOTIDE SEQUENCE [LARGE SCALE GENOMIC DNA]</scope>
    <source>
        <strain evidence="3 4">NRRL 1336</strain>
    </source>
</reference>
<dbReference type="AlphaFoldDB" id="A0A1X2HKE8"/>
<dbReference type="PANTHER" id="PTHR13090:SF1">
    <property type="entry name" value="ARGININE-HYDROXYLASE NDUFAF5, MITOCHONDRIAL"/>
    <property type="match status" value="1"/>
</dbReference>
<evidence type="ECO:0000256" key="2">
    <source>
        <dbReference type="ARBA" id="ARBA00022679"/>
    </source>
</evidence>
<dbReference type="Pfam" id="PF13489">
    <property type="entry name" value="Methyltransf_23"/>
    <property type="match status" value="1"/>
</dbReference>
<keyword evidence="4" id="KW-1185">Reference proteome</keyword>
<dbReference type="OrthoDB" id="16816at2759"/>
<dbReference type="EMBL" id="MCGE01000061">
    <property type="protein sequence ID" value="ORY99569.1"/>
    <property type="molecule type" value="Genomic_DNA"/>
</dbReference>
<dbReference type="Gene3D" id="3.40.50.150">
    <property type="entry name" value="Vaccinia Virus protein VP39"/>
    <property type="match status" value="1"/>
</dbReference>
<dbReference type="GO" id="GO:0008757">
    <property type="term" value="F:S-adenosylmethionine-dependent methyltransferase activity"/>
    <property type="evidence" value="ECO:0007669"/>
    <property type="project" value="InterPro"/>
</dbReference>
<sequence>MLSLWRQRLITRTNATLRLPLKSYSTVSSSPLAFQVFDRNVKKMQKDRAASDKEESRVVDYLKDEVAARVSDRLLDIKREFGTVVDLGSGCGHIVKHVDSDMLQKLIMCDMSEKALYRDADQNYEVNVERQVVDEEYLPFKENSLEAVVSSLSLNWVNDLPGALIQIRQSLKPDGVFIGAMFGGDTLFELRTSLQLAETERESGISPRVSPMTDSSDISRLLSRAGFTLTTVDVDEIQVSYPSAFELMDDLRAMGESNAVLSRRPLLKRDTLLAAASIYKELHGNEDGSIPATFQIIYMIGWEPSETTPLPKKRGSANASLKDVL</sequence>
<evidence type="ECO:0000313" key="3">
    <source>
        <dbReference type="EMBL" id="ORY99569.1"/>
    </source>
</evidence>
<dbReference type="GO" id="GO:0032981">
    <property type="term" value="P:mitochondrial respiratory chain complex I assembly"/>
    <property type="evidence" value="ECO:0007669"/>
    <property type="project" value="TreeGrafter"/>
</dbReference>
<evidence type="ECO:0000256" key="1">
    <source>
        <dbReference type="ARBA" id="ARBA00022603"/>
    </source>
</evidence>
<evidence type="ECO:0000313" key="4">
    <source>
        <dbReference type="Proteomes" id="UP000193560"/>
    </source>
</evidence>
<dbReference type="InterPro" id="IPR050602">
    <property type="entry name" value="Malonyl-ACP_OMT"/>
</dbReference>
<accession>A0A1X2HKE8</accession>
<dbReference type="GO" id="GO:0032259">
    <property type="term" value="P:methylation"/>
    <property type="evidence" value="ECO:0007669"/>
    <property type="project" value="UniProtKB-KW"/>
</dbReference>
<dbReference type="GO" id="GO:0005739">
    <property type="term" value="C:mitochondrion"/>
    <property type="evidence" value="ECO:0007669"/>
    <property type="project" value="TreeGrafter"/>
</dbReference>
<organism evidence="3 4">
    <name type="scientific">Absidia repens</name>
    <dbReference type="NCBI Taxonomy" id="90262"/>
    <lineage>
        <taxon>Eukaryota</taxon>
        <taxon>Fungi</taxon>
        <taxon>Fungi incertae sedis</taxon>
        <taxon>Mucoromycota</taxon>
        <taxon>Mucoromycotina</taxon>
        <taxon>Mucoromycetes</taxon>
        <taxon>Mucorales</taxon>
        <taxon>Cunninghamellaceae</taxon>
        <taxon>Absidia</taxon>
    </lineage>
</organism>
<keyword evidence="1 3" id="KW-0489">Methyltransferase</keyword>
<dbReference type="CDD" id="cd02440">
    <property type="entry name" value="AdoMet_MTases"/>
    <property type="match status" value="1"/>
</dbReference>
<dbReference type="SUPFAM" id="SSF53335">
    <property type="entry name" value="S-adenosyl-L-methionine-dependent methyltransferases"/>
    <property type="match status" value="1"/>
</dbReference>
<gene>
    <name evidence="3" type="ORF">BCR42DRAFT_385553</name>
</gene>
<dbReference type="STRING" id="90262.A0A1X2HKE8"/>
<name>A0A1X2HKE8_9FUNG</name>
<dbReference type="InterPro" id="IPR029063">
    <property type="entry name" value="SAM-dependent_MTases_sf"/>
</dbReference>
<keyword evidence="2 3" id="KW-0808">Transferase</keyword>
<proteinExistence type="predicted"/>